<evidence type="ECO:0000256" key="1">
    <source>
        <dbReference type="SAM" id="SignalP"/>
    </source>
</evidence>
<reference evidence="2 3" key="1">
    <citation type="submission" date="2019-03" db="EMBL/GenBank/DDBJ databases">
        <title>Complete genome sequence of Ferrigenium kumadai strain An22, a microaerophilic iron-oxidizing bacterium isolated from a paddy field soil.</title>
        <authorList>
            <person name="Watanabe T."/>
            <person name="Asakawa S."/>
        </authorList>
    </citation>
    <scope>NUCLEOTIDE SEQUENCE [LARGE SCALE GENOMIC DNA]</scope>
    <source>
        <strain evidence="2 3">An22</strain>
    </source>
</reference>
<dbReference type="Proteomes" id="UP001319121">
    <property type="component" value="Chromosome"/>
</dbReference>
<proteinExistence type="predicted"/>
<sequence>MKQLNATLCALAVLVTSTSPAVADEHERSRERDVKHPGWHGEIERFHEHDVEIWRGGRWYHGRHDGRTGWWWLVGSLWYFYPYPVYPYPDPYQPPAVLVPGTQPQYWYYCADPAGYYPYVAACRVNWQLIPASPPPGPYPPPR</sequence>
<dbReference type="EMBL" id="AP019536">
    <property type="protein sequence ID" value="BBI98543.1"/>
    <property type="molecule type" value="Genomic_DNA"/>
</dbReference>
<organism evidence="2 3">
    <name type="scientific">Ferrigenium kumadai</name>
    <dbReference type="NCBI Taxonomy" id="1682490"/>
    <lineage>
        <taxon>Bacteria</taxon>
        <taxon>Pseudomonadati</taxon>
        <taxon>Pseudomonadota</taxon>
        <taxon>Betaproteobacteria</taxon>
        <taxon>Nitrosomonadales</taxon>
        <taxon>Gallionellaceae</taxon>
        <taxon>Ferrigenium</taxon>
    </lineage>
</organism>
<name>A0AAN1SX96_9PROT</name>
<dbReference type="KEGG" id="fku:FGKAn22_02360"/>
<feature type="signal peptide" evidence="1">
    <location>
        <begin position="1"/>
        <end position="23"/>
    </location>
</feature>
<gene>
    <name evidence="2" type="ORF">FGKAn22_02360</name>
</gene>
<dbReference type="AlphaFoldDB" id="A0AAN1SX96"/>
<evidence type="ECO:0000313" key="2">
    <source>
        <dbReference type="EMBL" id="BBI98543.1"/>
    </source>
</evidence>
<evidence type="ECO:0000313" key="3">
    <source>
        <dbReference type="Proteomes" id="UP001319121"/>
    </source>
</evidence>
<accession>A0AAN1SX96</accession>
<evidence type="ECO:0008006" key="4">
    <source>
        <dbReference type="Google" id="ProtNLM"/>
    </source>
</evidence>
<keyword evidence="3" id="KW-1185">Reference proteome</keyword>
<feature type="chain" id="PRO_5043006142" description="Lipoprotein" evidence="1">
    <location>
        <begin position="24"/>
        <end position="143"/>
    </location>
</feature>
<keyword evidence="1" id="KW-0732">Signal</keyword>
<protein>
    <recommendedName>
        <fullName evidence="4">Lipoprotein</fullName>
    </recommendedName>
</protein>